<dbReference type="EMBL" id="CP094929">
    <property type="protein sequence ID" value="UOM50470.1"/>
    <property type="molecule type" value="Genomic_DNA"/>
</dbReference>
<evidence type="ECO:0000259" key="1">
    <source>
        <dbReference type="Pfam" id="PF07521"/>
    </source>
</evidence>
<protein>
    <recommendedName>
        <fullName evidence="1">Zn-dependent metallo-hydrolase RNA specificity domain-containing protein</fullName>
    </recommendedName>
</protein>
<organism evidence="2 3">
    <name type="scientific">Sphaerochaeta associata</name>
    <dbReference type="NCBI Taxonomy" id="1129264"/>
    <lineage>
        <taxon>Bacteria</taxon>
        <taxon>Pseudomonadati</taxon>
        <taxon>Spirochaetota</taxon>
        <taxon>Spirochaetia</taxon>
        <taxon>Spirochaetales</taxon>
        <taxon>Sphaerochaetaceae</taxon>
        <taxon>Sphaerochaeta</taxon>
    </lineage>
</organism>
<proteinExistence type="predicted"/>
<evidence type="ECO:0000313" key="3">
    <source>
        <dbReference type="Proteomes" id="UP000829708"/>
    </source>
</evidence>
<keyword evidence="3" id="KW-1185">Reference proteome</keyword>
<dbReference type="Pfam" id="PF07521">
    <property type="entry name" value="RMMBL"/>
    <property type="match status" value="1"/>
</dbReference>
<dbReference type="InterPro" id="IPR036866">
    <property type="entry name" value="RibonucZ/Hydroxyglut_hydro"/>
</dbReference>
<dbReference type="RefSeq" id="WP_244771861.1">
    <property type="nucleotide sequence ID" value="NZ_CP094929.1"/>
</dbReference>
<reference evidence="3" key="1">
    <citation type="journal article" date="2024" name="J Bioinform Genom">
        <title>Complete genome sequence of the type strain bacterium Sphaerochaeta associata GLS2t (VKM B-2742)t.</title>
        <authorList>
            <person name="Troshina O.Y."/>
            <person name="Tepeeva A.N."/>
            <person name="Arzamasceva V.O."/>
            <person name="Whitman W.B."/>
            <person name="Varghese N."/>
            <person name="Shapiro N."/>
            <person name="Woyke T."/>
            <person name="Kripides N.C."/>
            <person name="Vasilenko O.V."/>
        </authorList>
    </citation>
    <scope>NUCLEOTIDE SEQUENCE [LARGE SCALE GENOMIC DNA]</scope>
    <source>
        <strain evidence="3">GLS2T</strain>
    </source>
</reference>
<dbReference type="InterPro" id="IPR011108">
    <property type="entry name" value="RMMBL"/>
</dbReference>
<evidence type="ECO:0000313" key="2">
    <source>
        <dbReference type="EMBL" id="UOM50470.1"/>
    </source>
</evidence>
<sequence length="157" mass="17350">MNDGKSLRLADIRCRIIDIGPYYSGHADQSQLVDYATMPTRENNRTVFLLHGSEDARNALKDAIEQKSSGRRIVLPTDTRQWYRLATGGKVELDSLEAVALDACECDGAKMLKLSQSGITVQKSDDGILLNFSLHLDNQNASEILTLLAGLLNKENE</sequence>
<accession>A0ABY4D952</accession>
<gene>
    <name evidence="2" type="ORF">MUG09_12985</name>
</gene>
<dbReference type="SUPFAM" id="SSF56281">
    <property type="entry name" value="Metallo-hydrolase/oxidoreductase"/>
    <property type="match status" value="1"/>
</dbReference>
<name>A0ABY4D952_9SPIR</name>
<dbReference type="Proteomes" id="UP000829708">
    <property type="component" value="Chromosome"/>
</dbReference>
<feature type="domain" description="Zn-dependent metallo-hydrolase RNA specificity" evidence="1">
    <location>
        <begin position="11"/>
        <end position="76"/>
    </location>
</feature>